<evidence type="ECO:0000313" key="1">
    <source>
        <dbReference type="EMBL" id="KAJ9055502.1"/>
    </source>
</evidence>
<dbReference type="Proteomes" id="UP001165960">
    <property type="component" value="Unassembled WGS sequence"/>
</dbReference>
<dbReference type="EMBL" id="QTSX02006397">
    <property type="protein sequence ID" value="KAJ9055502.1"/>
    <property type="molecule type" value="Genomic_DNA"/>
</dbReference>
<protein>
    <submittedName>
        <fullName evidence="1">Uncharacterized protein</fullName>
    </submittedName>
</protein>
<evidence type="ECO:0000313" key="2">
    <source>
        <dbReference type="Proteomes" id="UP001165960"/>
    </source>
</evidence>
<comment type="caution">
    <text evidence="1">The sequence shown here is derived from an EMBL/GenBank/DDBJ whole genome shotgun (WGS) entry which is preliminary data.</text>
</comment>
<gene>
    <name evidence="1" type="ORF">DSO57_1003203</name>
</gene>
<accession>A0ACC2RZN8</accession>
<keyword evidence="2" id="KW-1185">Reference proteome</keyword>
<name>A0ACC2RZN8_9FUNG</name>
<sequence length="294" mass="32406">MTEAALLASSLAALVSRSIMHPMDTIRLRLQLGPGANETKQLSVVQQFNAQTLNFRHISSLYSGYSVAVGFTIPGLAVFLTSYDLTKSAISHYTPFKTDHTLNHCASGFVAQGLAGLVFNPMEVVKGYLQTQKAAPLRHIVGSIFRNQGITGFFRGYWLSVAVFGPHNVIYFATYEKIKALLSRERESLALQHFIFASSTATLLGATLTHPIDVVRARYQIHSTSRSMNPTSLPHLTVQQMMGQMWKQGGIKPFSGGLFCRVAYLVPSTALSMTMFESFKPLFLRLLNSPSIPI</sequence>
<reference evidence="1" key="1">
    <citation type="submission" date="2022-04" db="EMBL/GenBank/DDBJ databases">
        <title>Genome of the entomopathogenic fungus Entomophthora muscae.</title>
        <authorList>
            <person name="Elya C."/>
            <person name="Lovett B.R."/>
            <person name="Lee E."/>
            <person name="Macias A.M."/>
            <person name="Hajek A.E."/>
            <person name="De Bivort B.L."/>
            <person name="Kasson M.T."/>
            <person name="De Fine Licht H.H."/>
            <person name="Stajich J.E."/>
        </authorList>
    </citation>
    <scope>NUCLEOTIDE SEQUENCE</scope>
    <source>
        <strain evidence="1">Berkeley</strain>
    </source>
</reference>
<proteinExistence type="predicted"/>
<organism evidence="1 2">
    <name type="scientific">Entomophthora muscae</name>
    <dbReference type="NCBI Taxonomy" id="34485"/>
    <lineage>
        <taxon>Eukaryota</taxon>
        <taxon>Fungi</taxon>
        <taxon>Fungi incertae sedis</taxon>
        <taxon>Zoopagomycota</taxon>
        <taxon>Entomophthoromycotina</taxon>
        <taxon>Entomophthoromycetes</taxon>
        <taxon>Entomophthorales</taxon>
        <taxon>Entomophthoraceae</taxon>
        <taxon>Entomophthora</taxon>
    </lineage>
</organism>